<dbReference type="Pfam" id="PF00098">
    <property type="entry name" value="zf-CCHC"/>
    <property type="match status" value="1"/>
</dbReference>
<proteinExistence type="predicted"/>
<dbReference type="GO" id="GO:0042575">
    <property type="term" value="C:DNA polymerase complex"/>
    <property type="evidence" value="ECO:0007669"/>
    <property type="project" value="UniProtKB-ARBA"/>
</dbReference>
<dbReference type="InterPro" id="IPR055475">
    <property type="entry name" value="DUF7047"/>
</dbReference>
<dbReference type="Pfam" id="PF23088">
    <property type="entry name" value="DUF7047"/>
    <property type="match status" value="1"/>
</dbReference>
<dbReference type="InterPro" id="IPR043128">
    <property type="entry name" value="Rev_trsase/Diguanyl_cyclase"/>
</dbReference>
<dbReference type="InterPro" id="IPR050951">
    <property type="entry name" value="Retrovirus_Pol_polyprotein"/>
</dbReference>
<dbReference type="Pfam" id="PF00665">
    <property type="entry name" value="rve"/>
    <property type="match status" value="1"/>
</dbReference>
<dbReference type="SUPFAM" id="SSF53098">
    <property type="entry name" value="Ribonuclease H-like"/>
    <property type="match status" value="1"/>
</dbReference>
<dbReference type="SMART" id="SM00343">
    <property type="entry name" value="ZnF_C2HC"/>
    <property type="match status" value="1"/>
</dbReference>
<sequence>MEMSRAPVSMDIRMVPEFDGSSLSAAEWLRKAESACQLCGISDVVRVIGLRLTGAAFAVYDQMAPEDQIKLEKVKEKLLAAFAPNPFMAFREFKVRKLRRGETPDAFLAGLRELALLAGGVSDKVLASAFIDGLPEQVQESMRSGARMETLSLDELLTRARAMLANGPVGYNGLSDFAAATNTSASVALSSGSHYRCYACGGINHFAKECPTRRQEAEWPMRAGDRTYGVGKHGQGGSSCAGSLPLLNEALPTMEVQVDGVVRCALVDSGCSRCIVYAPFCRQWERHPVSLKTISGEELPCIGSGHVSLVVPGARAMAVDVIVSDRRPLGLDFVLGMSAIRLLGGVLVNSQGHVQFNPFSSATCAGADTVMRIDEKDFVVTYEPTSRSWTAAWKWANGGGPEVLKNARMEHPPAPAIRAAYEEELKSWIRNGWLTPYDERKFGQARALIPLMAVVQRNKGKVRPVLDFRELNEHINTFTANCDVCVHKLREWRRQGTDVSILDLRKAYLQVRVDESLWPYQTVILHGRRYCLTRLGFGLNVAPTIMKAIVGHVLSLAPDVRKGTSSYIDDIFVNQSVVNAETVKRHLARYGLVCKDPERVVDGARVLGLKVWEEQGSLRWSRGNEISDPPKNLTRRTVFSYCGELVGHYPVCGWLRAASAFVKREANRASERWDDPIHENRIRAQLSEIVNALKTKDPVQGRWDISGNKARIWVDASMLALGVALEVDGSVIEDGTWLRPDEARHINMAELDAVIKGINLALSWQMKEIELMTDSATVHRWIEDALSGRTRLKTKAANEMLIRRRIETILAIVKEYDLKLAVTLVRSADNKADKLTRVPKRWLAHMEFSEEIACASVDVLSPQHLIAEVHCASGHPGVRRTLYFARRRDPRISRRDVSNVVGSCDTCRSIDPAPAKWRHGMLNVPRVWQRLGIDVAHCGNELYLTLIDCGPSRFAIWRRLSQRSSAEIAQQLESIFYERGAPDELLMDNDTAFRSREVAQLAERWGTRLRFRCAYVPSGNGIIERCHRTVKVIIARTRCSVKEAVYRYNLMPRDDRSSVTAPANAIYRYTVRDRNEATTSSSEQATHCPYMVNDAVWVKSRGGRCDTRYDDGIVTRLISDQAVEINGMPRHIRDIRRRVSCLSPPARPTPTVDGQDDLHSTAPEWNKEPGTIIITTNTEPQSPRPVATERSEGQTQAIARRSTRKPRRQHCLLQECSPGEGSAVSQRVSGCADTSDVRPALTRDREAQNVPSAETDASTRLPHVVVLPEASGREMITRIAPTMRTDVSRPAMSEPPAQLQLRRSARVRAGHSRICCDLKIREECNK</sequence>
<feature type="region of interest" description="Disordered" evidence="2">
    <location>
        <begin position="1141"/>
        <end position="1210"/>
    </location>
</feature>
<dbReference type="Gene3D" id="3.10.10.10">
    <property type="entry name" value="HIV Type 1 Reverse Transcriptase, subunit A, domain 1"/>
    <property type="match status" value="1"/>
</dbReference>
<keyword evidence="1" id="KW-0862">Zinc</keyword>
<dbReference type="GO" id="GO:0015074">
    <property type="term" value="P:DNA integration"/>
    <property type="evidence" value="ECO:0007669"/>
    <property type="project" value="InterPro"/>
</dbReference>
<feature type="domain" description="CCHC-type" evidence="3">
    <location>
        <begin position="196"/>
        <end position="211"/>
    </location>
</feature>
<dbReference type="SUPFAM" id="SSF56672">
    <property type="entry name" value="DNA/RNA polymerases"/>
    <property type="match status" value="1"/>
</dbReference>
<organism evidence="5">
    <name type="scientific">Trichuris suis</name>
    <name type="common">pig whipworm</name>
    <dbReference type="NCBI Taxonomy" id="68888"/>
    <lineage>
        <taxon>Eukaryota</taxon>
        <taxon>Metazoa</taxon>
        <taxon>Ecdysozoa</taxon>
        <taxon>Nematoda</taxon>
        <taxon>Enoplea</taxon>
        <taxon>Dorylaimia</taxon>
        <taxon>Trichinellida</taxon>
        <taxon>Trichuridae</taxon>
        <taxon>Trichuris</taxon>
    </lineage>
</organism>
<dbReference type="Gene3D" id="3.30.70.270">
    <property type="match status" value="1"/>
</dbReference>
<feature type="domain" description="Integrase catalytic" evidence="4">
    <location>
        <begin position="921"/>
        <end position="1097"/>
    </location>
</feature>
<accession>A0A085MQP7</accession>
<evidence type="ECO:0000256" key="2">
    <source>
        <dbReference type="SAM" id="MobiDB-lite"/>
    </source>
</evidence>
<dbReference type="GO" id="GO:0008270">
    <property type="term" value="F:zinc ion binding"/>
    <property type="evidence" value="ECO:0007669"/>
    <property type="project" value="UniProtKB-KW"/>
</dbReference>
<dbReference type="InterPro" id="IPR001878">
    <property type="entry name" value="Znf_CCHC"/>
</dbReference>
<reference evidence="5" key="1">
    <citation type="journal article" date="2014" name="Nat. Genet.">
        <title>Genome and transcriptome of the porcine whipworm Trichuris suis.</title>
        <authorList>
            <person name="Jex A.R."/>
            <person name="Nejsum P."/>
            <person name="Schwarz E.M."/>
            <person name="Hu L."/>
            <person name="Young N.D."/>
            <person name="Hall R.S."/>
            <person name="Korhonen P.K."/>
            <person name="Liao S."/>
            <person name="Thamsborg S."/>
            <person name="Xia J."/>
            <person name="Xu P."/>
            <person name="Wang S."/>
            <person name="Scheerlinck J.P."/>
            <person name="Hofmann A."/>
            <person name="Sternberg P.W."/>
            <person name="Wang J."/>
            <person name="Gasser R.B."/>
        </authorList>
    </citation>
    <scope>NUCLEOTIDE SEQUENCE [LARGE SCALE GENOMIC DNA]</scope>
    <source>
        <strain evidence="5">DCEP-RM93F</strain>
    </source>
</reference>
<dbReference type="PROSITE" id="PS50994">
    <property type="entry name" value="INTEGRASE"/>
    <property type="match status" value="1"/>
</dbReference>
<dbReference type="GO" id="GO:0019899">
    <property type="term" value="F:enzyme binding"/>
    <property type="evidence" value="ECO:0007669"/>
    <property type="project" value="UniProtKB-ARBA"/>
</dbReference>
<feature type="compositionally biased region" description="Basic residues" evidence="2">
    <location>
        <begin position="1201"/>
        <end position="1210"/>
    </location>
</feature>
<evidence type="ECO:0000259" key="3">
    <source>
        <dbReference type="PROSITE" id="PS50158"/>
    </source>
</evidence>
<dbReference type="Proteomes" id="UP000030758">
    <property type="component" value="Unassembled WGS sequence"/>
</dbReference>
<dbReference type="EMBL" id="KL367843">
    <property type="protein sequence ID" value="KFD59543.1"/>
    <property type="molecule type" value="Genomic_DNA"/>
</dbReference>
<evidence type="ECO:0000256" key="1">
    <source>
        <dbReference type="PROSITE-ProRule" id="PRU00047"/>
    </source>
</evidence>
<evidence type="ECO:0000259" key="4">
    <source>
        <dbReference type="PROSITE" id="PS50994"/>
    </source>
</evidence>
<dbReference type="GO" id="GO:0004523">
    <property type="term" value="F:RNA-DNA hybrid ribonuclease activity"/>
    <property type="evidence" value="ECO:0007669"/>
    <property type="project" value="InterPro"/>
</dbReference>
<dbReference type="InterPro" id="IPR036397">
    <property type="entry name" value="RNaseH_sf"/>
</dbReference>
<name>A0A085MQP7_9BILA</name>
<dbReference type="InterPro" id="IPR002156">
    <property type="entry name" value="RNaseH_domain"/>
</dbReference>
<protein>
    <submittedName>
        <fullName evidence="5">Uncharacterized protein</fullName>
    </submittedName>
</protein>
<dbReference type="Gene3D" id="3.30.420.10">
    <property type="entry name" value="Ribonuclease H-like superfamily/Ribonuclease H"/>
    <property type="match status" value="2"/>
</dbReference>
<evidence type="ECO:0000313" key="5">
    <source>
        <dbReference type="EMBL" id="KFD59543.1"/>
    </source>
</evidence>
<dbReference type="PANTHER" id="PTHR37984">
    <property type="entry name" value="PROTEIN CBG26694"/>
    <property type="match status" value="1"/>
</dbReference>
<dbReference type="Pfam" id="PF13456">
    <property type="entry name" value="RVT_3"/>
    <property type="match status" value="1"/>
</dbReference>
<dbReference type="GO" id="GO:0003676">
    <property type="term" value="F:nucleic acid binding"/>
    <property type="evidence" value="ECO:0007669"/>
    <property type="project" value="InterPro"/>
</dbReference>
<keyword evidence="1" id="KW-0863">Zinc-finger</keyword>
<dbReference type="Pfam" id="PF00078">
    <property type="entry name" value="RVT_1"/>
    <property type="match status" value="1"/>
</dbReference>
<dbReference type="InterPro" id="IPR012337">
    <property type="entry name" value="RNaseH-like_sf"/>
</dbReference>
<dbReference type="InterPro" id="IPR000477">
    <property type="entry name" value="RT_dom"/>
</dbReference>
<gene>
    <name evidence="5" type="ORF">M514_10100</name>
</gene>
<dbReference type="PANTHER" id="PTHR37984:SF5">
    <property type="entry name" value="PROTEIN NYNRIN-LIKE"/>
    <property type="match status" value="1"/>
</dbReference>
<dbReference type="PROSITE" id="PS50158">
    <property type="entry name" value="ZF_CCHC"/>
    <property type="match status" value="1"/>
</dbReference>
<dbReference type="InterPro" id="IPR001584">
    <property type="entry name" value="Integrase_cat-core"/>
</dbReference>
<keyword evidence="1" id="KW-0479">Metal-binding</keyword>
<dbReference type="SUPFAM" id="SSF57756">
    <property type="entry name" value="Retrovirus zinc finger-like domains"/>
    <property type="match status" value="1"/>
</dbReference>
<dbReference type="InterPro" id="IPR043502">
    <property type="entry name" value="DNA/RNA_pol_sf"/>
</dbReference>
<dbReference type="InterPro" id="IPR036875">
    <property type="entry name" value="Znf_CCHC_sf"/>
</dbReference>